<evidence type="ECO:0000256" key="3">
    <source>
        <dbReference type="ARBA" id="ARBA00022801"/>
    </source>
</evidence>
<evidence type="ECO:0000313" key="11">
    <source>
        <dbReference type="Proteomes" id="UP001159363"/>
    </source>
</evidence>
<evidence type="ECO:0000313" key="10">
    <source>
        <dbReference type="EMBL" id="KAJ8880866.1"/>
    </source>
</evidence>
<proteinExistence type="inferred from homology"/>
<sequence length="252" mass="28603">MLDLDKMIAVLTEVRGKQVGITYVHLPEDDIHELCAMARSFFMSQPVLLELEPPLNICGDIHGQFSDLLRLFQLGKPPPASSYLFLGDYVDRGPQSLEVICLLLAYMLRHPTTFHMLRGNHESITVSRIYGFYDECKSRYSVQVWRAFTECFNCMPVAALVANKIFCCHGGISPELHSLDDVRDIRRPVDVPEIGLLCDLLWSDPDRNVVYWGKNDRGVSVTYGSRAVKDFLAANNVELICRAHQVSRNWPS</sequence>
<dbReference type="PROSITE" id="PS00125">
    <property type="entry name" value="SER_THR_PHOSPHATASE"/>
    <property type="match status" value="1"/>
</dbReference>
<evidence type="ECO:0000256" key="7">
    <source>
        <dbReference type="ARBA" id="ARBA00048336"/>
    </source>
</evidence>
<keyword evidence="2" id="KW-0479">Metal-binding</keyword>
<organism evidence="10 11">
    <name type="scientific">Dryococelus australis</name>
    <dbReference type="NCBI Taxonomy" id="614101"/>
    <lineage>
        <taxon>Eukaryota</taxon>
        <taxon>Metazoa</taxon>
        <taxon>Ecdysozoa</taxon>
        <taxon>Arthropoda</taxon>
        <taxon>Hexapoda</taxon>
        <taxon>Insecta</taxon>
        <taxon>Pterygota</taxon>
        <taxon>Neoptera</taxon>
        <taxon>Polyneoptera</taxon>
        <taxon>Phasmatodea</taxon>
        <taxon>Verophasmatodea</taxon>
        <taxon>Anareolatae</taxon>
        <taxon>Phasmatidae</taxon>
        <taxon>Eurycanthinae</taxon>
        <taxon>Dryococelus</taxon>
    </lineage>
</organism>
<dbReference type="PANTHER" id="PTHR11668:SF300">
    <property type="entry name" value="SERINE_THREONINE-PROTEIN PHOSPHATASE"/>
    <property type="match status" value="1"/>
</dbReference>
<evidence type="ECO:0000256" key="5">
    <source>
        <dbReference type="ARBA" id="ARBA00023211"/>
    </source>
</evidence>
<evidence type="ECO:0000256" key="4">
    <source>
        <dbReference type="ARBA" id="ARBA00022912"/>
    </source>
</evidence>
<evidence type="ECO:0000259" key="9">
    <source>
        <dbReference type="PROSITE" id="PS00125"/>
    </source>
</evidence>
<gene>
    <name evidence="10" type="ORF">PR048_017338</name>
</gene>
<comment type="caution">
    <text evidence="10">The sequence shown here is derived from an EMBL/GenBank/DDBJ whole genome shotgun (WGS) entry which is preliminary data.</text>
</comment>
<dbReference type="InterPro" id="IPR031675">
    <property type="entry name" value="STPPase_N"/>
</dbReference>
<comment type="cofactor">
    <cofactor evidence="1">
        <name>Mn(2+)</name>
        <dbReference type="ChEBI" id="CHEBI:29035"/>
    </cofactor>
</comment>
<dbReference type="Pfam" id="PF16891">
    <property type="entry name" value="STPPase_N"/>
    <property type="match status" value="1"/>
</dbReference>
<comment type="catalytic activity">
    <reaction evidence="7 8">
        <text>O-phospho-L-threonyl-[protein] + H2O = L-threonyl-[protein] + phosphate</text>
        <dbReference type="Rhea" id="RHEA:47004"/>
        <dbReference type="Rhea" id="RHEA-COMP:11060"/>
        <dbReference type="Rhea" id="RHEA-COMP:11605"/>
        <dbReference type="ChEBI" id="CHEBI:15377"/>
        <dbReference type="ChEBI" id="CHEBI:30013"/>
        <dbReference type="ChEBI" id="CHEBI:43474"/>
        <dbReference type="ChEBI" id="CHEBI:61977"/>
        <dbReference type="EC" id="3.1.3.16"/>
    </reaction>
</comment>
<evidence type="ECO:0000256" key="2">
    <source>
        <dbReference type="ARBA" id="ARBA00022723"/>
    </source>
</evidence>
<comment type="catalytic activity">
    <reaction evidence="6">
        <text>O-phospho-L-seryl-[protein] + H2O = L-seryl-[protein] + phosphate</text>
        <dbReference type="Rhea" id="RHEA:20629"/>
        <dbReference type="Rhea" id="RHEA-COMP:9863"/>
        <dbReference type="Rhea" id="RHEA-COMP:11604"/>
        <dbReference type="ChEBI" id="CHEBI:15377"/>
        <dbReference type="ChEBI" id="CHEBI:29999"/>
        <dbReference type="ChEBI" id="CHEBI:43474"/>
        <dbReference type="ChEBI" id="CHEBI:83421"/>
        <dbReference type="EC" id="3.1.3.16"/>
    </reaction>
</comment>
<evidence type="ECO:0000256" key="6">
    <source>
        <dbReference type="ARBA" id="ARBA00047761"/>
    </source>
</evidence>
<evidence type="ECO:0000256" key="1">
    <source>
        <dbReference type="ARBA" id="ARBA00001936"/>
    </source>
</evidence>
<keyword evidence="5" id="KW-0464">Manganese</keyword>
<comment type="similarity">
    <text evidence="8">Belongs to the PPP phosphatase family.</text>
</comment>
<reference evidence="10 11" key="1">
    <citation type="submission" date="2023-02" db="EMBL/GenBank/DDBJ databases">
        <title>LHISI_Scaffold_Assembly.</title>
        <authorList>
            <person name="Stuart O.P."/>
            <person name="Cleave R."/>
            <person name="Magrath M.J.L."/>
            <person name="Mikheyev A.S."/>
        </authorList>
    </citation>
    <scope>NUCLEOTIDE SEQUENCE [LARGE SCALE GENOMIC DNA]</scope>
    <source>
        <strain evidence="10">Daus_M_001</strain>
        <tissue evidence="10">Leg muscle</tissue>
    </source>
</reference>
<feature type="domain" description="Serine/threonine specific protein phosphatases" evidence="9">
    <location>
        <begin position="117"/>
        <end position="122"/>
    </location>
</feature>
<accession>A0ABQ9H9G6</accession>
<dbReference type="Proteomes" id="UP001159363">
    <property type="component" value="Chromosome 5"/>
</dbReference>
<name>A0ABQ9H9G6_9NEOP</name>
<dbReference type="EC" id="3.1.3.16" evidence="8"/>
<keyword evidence="11" id="KW-1185">Reference proteome</keyword>
<dbReference type="SMART" id="SM00156">
    <property type="entry name" value="PP2Ac"/>
    <property type="match status" value="1"/>
</dbReference>
<dbReference type="EMBL" id="JARBHB010000006">
    <property type="protein sequence ID" value="KAJ8880866.1"/>
    <property type="molecule type" value="Genomic_DNA"/>
</dbReference>
<dbReference type="InterPro" id="IPR004843">
    <property type="entry name" value="Calcineurin-like_PHP"/>
</dbReference>
<dbReference type="InterPro" id="IPR050341">
    <property type="entry name" value="PP1_catalytic_subunit"/>
</dbReference>
<dbReference type="Pfam" id="PF00149">
    <property type="entry name" value="Metallophos"/>
    <property type="match status" value="1"/>
</dbReference>
<keyword evidence="4" id="KW-0904">Protein phosphatase</keyword>
<dbReference type="PANTHER" id="PTHR11668">
    <property type="entry name" value="SERINE/THREONINE PROTEIN PHOSPHATASE"/>
    <property type="match status" value="1"/>
</dbReference>
<protein>
    <recommendedName>
        <fullName evidence="8">Serine/threonine-protein phosphatase</fullName>
        <ecNumber evidence="8">3.1.3.16</ecNumber>
    </recommendedName>
</protein>
<dbReference type="PRINTS" id="PR00114">
    <property type="entry name" value="STPHPHTASE"/>
</dbReference>
<evidence type="ECO:0000256" key="8">
    <source>
        <dbReference type="RuleBase" id="RU004273"/>
    </source>
</evidence>
<dbReference type="InterPro" id="IPR006186">
    <property type="entry name" value="Ser/Thr-sp_prot-phosphatase"/>
</dbReference>
<dbReference type="Gene3D" id="3.60.21.10">
    <property type="match status" value="1"/>
</dbReference>
<dbReference type="InterPro" id="IPR029052">
    <property type="entry name" value="Metallo-depent_PP-like"/>
</dbReference>
<keyword evidence="3 8" id="KW-0378">Hydrolase</keyword>
<dbReference type="SUPFAM" id="SSF56300">
    <property type="entry name" value="Metallo-dependent phosphatases"/>
    <property type="match status" value="1"/>
</dbReference>